<comment type="subunit">
    <text evidence="6">Composed of a catalytic GlpA/B dimer and of membrane bound GlpC.</text>
</comment>
<evidence type="ECO:0000256" key="1">
    <source>
        <dbReference type="ARBA" id="ARBA00001917"/>
    </source>
</evidence>
<dbReference type="GO" id="GO:0006072">
    <property type="term" value="P:glycerol-3-phosphate metabolic process"/>
    <property type="evidence" value="ECO:0007669"/>
    <property type="project" value="InterPro"/>
</dbReference>
<dbReference type="UniPathway" id="UPA00618">
    <property type="reaction ID" value="UER00673"/>
</dbReference>
<dbReference type="AlphaFoldDB" id="J3JHS4"/>
<keyword evidence="8" id="KW-1003">Cell membrane</keyword>
<dbReference type="EC" id="1.1.5.3" evidence="7"/>
<comment type="cofactor">
    <cofactor evidence="2">
        <name>FAD</name>
        <dbReference type="ChEBI" id="CHEBI:57692"/>
    </cofactor>
</comment>
<evidence type="ECO:0000256" key="5">
    <source>
        <dbReference type="ARBA" id="ARBA00007330"/>
    </source>
</evidence>
<comment type="subcellular location">
    <subcellularLocation>
        <location evidence="3">Cell membrane</location>
        <topology evidence="3">Peripheral membrane protein</topology>
    </subcellularLocation>
</comment>
<protein>
    <recommendedName>
        <fullName evidence="7">glycerol-3-phosphate dehydrogenase</fullName>
        <ecNumber evidence="7">1.1.5.3</ecNumber>
    </recommendedName>
</protein>
<dbReference type="NCBIfam" id="TIGR03377">
    <property type="entry name" value="glycerol3P_GlpA"/>
    <property type="match status" value="1"/>
</dbReference>
<evidence type="ECO:0000256" key="14">
    <source>
        <dbReference type="SAM" id="MobiDB-lite"/>
    </source>
</evidence>
<reference evidence="17 18" key="1">
    <citation type="journal article" date="2012" name="J. Bacteriol.">
        <title>Draft Genome Sequence of the Extremely Halophilic Archaeon Halogranum salarium B-1T.</title>
        <authorList>
            <person name="Kim K.K."/>
            <person name="Lee K.C."/>
            <person name="Lee J.S."/>
        </authorList>
    </citation>
    <scope>NUCLEOTIDE SEQUENCE [LARGE SCALE GENOMIC DNA]</scope>
    <source>
        <strain evidence="17 18">B-1</strain>
    </source>
</reference>
<evidence type="ECO:0000259" key="15">
    <source>
        <dbReference type="Pfam" id="PF01266"/>
    </source>
</evidence>
<comment type="cofactor">
    <cofactor evidence="1">
        <name>FMN</name>
        <dbReference type="ChEBI" id="CHEBI:58210"/>
    </cofactor>
</comment>
<keyword evidence="12" id="KW-0472">Membrane</keyword>
<keyword evidence="10" id="KW-0274">FAD</keyword>
<dbReference type="InterPro" id="IPR017752">
    <property type="entry name" value="G3P_DH_GlpA_su"/>
</dbReference>
<dbReference type="Gene3D" id="1.10.10.1100">
    <property type="entry name" value="BFD-like [2Fe-2S]-binding domain"/>
    <property type="match status" value="1"/>
</dbReference>
<comment type="caution">
    <text evidence="17">The sequence shown here is derived from an EMBL/GenBank/DDBJ whole genome shotgun (WGS) entry which is preliminary data.</text>
</comment>
<feature type="compositionally biased region" description="Basic and acidic residues" evidence="14">
    <location>
        <begin position="583"/>
        <end position="599"/>
    </location>
</feature>
<dbReference type="SUPFAM" id="SSF54373">
    <property type="entry name" value="FAD-linked reductases, C-terminal domain"/>
    <property type="match status" value="1"/>
</dbReference>
<feature type="domain" description="BFD-like [2Fe-2S]-binding" evidence="16">
    <location>
        <begin position="447"/>
        <end position="497"/>
    </location>
</feature>
<dbReference type="GO" id="GO:0050660">
    <property type="term" value="F:flavin adenine dinucleotide binding"/>
    <property type="evidence" value="ECO:0007669"/>
    <property type="project" value="InterPro"/>
</dbReference>
<feature type="region of interest" description="Disordered" evidence="14">
    <location>
        <begin position="547"/>
        <end position="599"/>
    </location>
</feature>
<proteinExistence type="inferred from homology"/>
<evidence type="ECO:0000256" key="12">
    <source>
        <dbReference type="ARBA" id="ARBA00023136"/>
    </source>
</evidence>
<evidence type="ECO:0000256" key="2">
    <source>
        <dbReference type="ARBA" id="ARBA00001974"/>
    </source>
</evidence>
<dbReference type="EMBL" id="ALJD01000002">
    <property type="protein sequence ID" value="EJN61231.1"/>
    <property type="molecule type" value="Genomic_DNA"/>
</dbReference>
<dbReference type="Pfam" id="PF04324">
    <property type="entry name" value="Fer2_BFD"/>
    <property type="match status" value="1"/>
</dbReference>
<dbReference type="PANTHER" id="PTHR11985">
    <property type="entry name" value="GLYCEROL-3-PHOSPHATE DEHYDROGENASE"/>
    <property type="match status" value="1"/>
</dbReference>
<evidence type="ECO:0000313" key="18">
    <source>
        <dbReference type="Proteomes" id="UP000007813"/>
    </source>
</evidence>
<dbReference type="InterPro" id="IPR000447">
    <property type="entry name" value="G3P_DH_FAD-dep"/>
</dbReference>
<evidence type="ECO:0000256" key="3">
    <source>
        <dbReference type="ARBA" id="ARBA00004202"/>
    </source>
</evidence>
<dbReference type="GO" id="GO:0005886">
    <property type="term" value="C:plasma membrane"/>
    <property type="evidence" value="ECO:0007669"/>
    <property type="project" value="UniProtKB-SubCell"/>
</dbReference>
<dbReference type="PATRIC" id="fig|1210908.3.peg.263"/>
<sequence>MFPLQLSDEPMTETPSVLVIGGGSTGCGIVRDLAMRGMDATLVEKGNLTHGTTGRMHGLLHSGGRYAVSDQASAKECIEENRVLREIASHCVEMTGGLFVQRPEDSDDYFQQKLEGCRECGIPAEVLSAEEAREMEPYLAKDIKRAIRVPDGAVDPFRLCVANAASAEQHGARIETHAEVVDVLVEDGEVVGVEVKHDSGPGTRTHKQPGTTEKIYADYVVNATGAWAGQLGEMAGVDVEVRPSKGVMTIMNTRQVDTVVNRCRPKGDADIIVPHETTCILGTTDEEVEDPEDYPEEGWEVDLMIDTLSELVPMLKDARTIRSFWGVRPLYEPPGTGTEDPTDITREFFLLDHDERDDLPGMTSIVGGKLTTYRMMAEQISDHVCEKLGVDAECRTADVPLPGSEDFTVLRDYMEEFGLRSPIGRRSAQRLGSRTDEVLKTDGPNPVVCECEAVTRAEIRDAIEGSGSDLNAVRIRTRASMGNCQGAFCCQRMANELTPEYDEAVAREAYHELYQERWKGERHALWGRQLSQAMLKYALHATTMNQDGDPAETGADVDFGAFDSGTDVAGDESGTTAVADGGSKSDERDASTGGTRADK</sequence>
<dbReference type="PROSITE" id="PS00978">
    <property type="entry name" value="FAD_G3PDH_2"/>
    <property type="match status" value="1"/>
</dbReference>
<keyword evidence="11" id="KW-0560">Oxidoreductase</keyword>
<dbReference type="InterPro" id="IPR006076">
    <property type="entry name" value="FAD-dep_OxRdtase"/>
</dbReference>
<dbReference type="PANTHER" id="PTHR11985:SF15">
    <property type="entry name" value="GLYCEROL-3-PHOSPHATE DEHYDROGENASE, MITOCHONDRIAL"/>
    <property type="match status" value="1"/>
</dbReference>
<dbReference type="GO" id="GO:0009331">
    <property type="term" value="C:glycerol-3-phosphate dehydrogenase (FAD) complex"/>
    <property type="evidence" value="ECO:0007669"/>
    <property type="project" value="InterPro"/>
</dbReference>
<dbReference type="Pfam" id="PF01266">
    <property type="entry name" value="DAO"/>
    <property type="match status" value="1"/>
</dbReference>
<dbReference type="CDD" id="cd19946">
    <property type="entry name" value="GlpA-like_Fer2_BFD-like"/>
    <property type="match status" value="1"/>
</dbReference>
<dbReference type="Gene3D" id="3.30.9.10">
    <property type="entry name" value="D-Amino Acid Oxidase, subunit A, domain 2"/>
    <property type="match status" value="1"/>
</dbReference>
<comment type="pathway">
    <text evidence="4">Polyol metabolism; glycerol degradation via glycerol kinase pathway; glycerone phosphate from sn-glycerol 3-phosphate (anaerobic route): step 1/1.</text>
</comment>
<dbReference type="SUPFAM" id="SSF51905">
    <property type="entry name" value="FAD/NAD(P)-binding domain"/>
    <property type="match status" value="1"/>
</dbReference>
<evidence type="ECO:0000256" key="13">
    <source>
        <dbReference type="ARBA" id="ARBA00049055"/>
    </source>
</evidence>
<evidence type="ECO:0000256" key="11">
    <source>
        <dbReference type="ARBA" id="ARBA00023002"/>
    </source>
</evidence>
<dbReference type="GO" id="GO:0019563">
    <property type="term" value="P:glycerol catabolic process"/>
    <property type="evidence" value="ECO:0007669"/>
    <property type="project" value="UniProtKB-UniPathway"/>
</dbReference>
<dbReference type="eggNOG" id="arCOG05746">
    <property type="taxonomic scope" value="Archaea"/>
</dbReference>
<comment type="catalytic activity">
    <reaction evidence="13">
        <text>a quinone + sn-glycerol 3-phosphate = dihydroxyacetone phosphate + a quinol</text>
        <dbReference type="Rhea" id="RHEA:18977"/>
        <dbReference type="ChEBI" id="CHEBI:24646"/>
        <dbReference type="ChEBI" id="CHEBI:57597"/>
        <dbReference type="ChEBI" id="CHEBI:57642"/>
        <dbReference type="ChEBI" id="CHEBI:132124"/>
        <dbReference type="EC" id="1.1.5.3"/>
    </reaction>
</comment>
<accession>J3JHS4</accession>
<gene>
    <name evidence="17" type="ORF">HSB1_02720</name>
</gene>
<name>J3JHS4_9EURY</name>
<evidence type="ECO:0000259" key="16">
    <source>
        <dbReference type="Pfam" id="PF04324"/>
    </source>
</evidence>
<dbReference type="InterPro" id="IPR007419">
    <property type="entry name" value="BFD-like_2Fe2S-bd_dom"/>
</dbReference>
<organism evidence="17 18">
    <name type="scientific">Halogranum salarium B-1</name>
    <dbReference type="NCBI Taxonomy" id="1210908"/>
    <lineage>
        <taxon>Archaea</taxon>
        <taxon>Methanobacteriati</taxon>
        <taxon>Methanobacteriota</taxon>
        <taxon>Stenosarchaea group</taxon>
        <taxon>Halobacteria</taxon>
        <taxon>Halobacteriales</taxon>
        <taxon>Haloferacaceae</taxon>
    </lineage>
</organism>
<comment type="similarity">
    <text evidence="5">Belongs to the FAD-dependent glycerol-3-phosphate dehydrogenase family.</text>
</comment>
<dbReference type="InterPro" id="IPR041854">
    <property type="entry name" value="BFD-like_2Fe2S-bd_dom_sf"/>
</dbReference>
<dbReference type="GO" id="GO:0004368">
    <property type="term" value="F:glycerol-3-phosphate dehydrogenase (quinone) activity"/>
    <property type="evidence" value="ECO:0007669"/>
    <property type="project" value="UniProtKB-EC"/>
</dbReference>
<dbReference type="GO" id="GO:0010181">
    <property type="term" value="F:FMN binding"/>
    <property type="evidence" value="ECO:0007669"/>
    <property type="project" value="InterPro"/>
</dbReference>
<evidence type="ECO:0000256" key="6">
    <source>
        <dbReference type="ARBA" id="ARBA00011331"/>
    </source>
</evidence>
<keyword evidence="9" id="KW-0285">Flavoprotein</keyword>
<evidence type="ECO:0000256" key="7">
    <source>
        <dbReference type="ARBA" id="ARBA00013029"/>
    </source>
</evidence>
<dbReference type="NCBIfam" id="NF008313">
    <property type="entry name" value="PRK11101.1"/>
    <property type="match status" value="1"/>
</dbReference>
<evidence type="ECO:0000256" key="4">
    <source>
        <dbReference type="ARBA" id="ARBA00005157"/>
    </source>
</evidence>
<dbReference type="InterPro" id="IPR036188">
    <property type="entry name" value="FAD/NAD-bd_sf"/>
</dbReference>
<dbReference type="Proteomes" id="UP000007813">
    <property type="component" value="Unassembled WGS sequence"/>
</dbReference>
<evidence type="ECO:0000313" key="17">
    <source>
        <dbReference type="EMBL" id="EJN61231.1"/>
    </source>
</evidence>
<evidence type="ECO:0000256" key="9">
    <source>
        <dbReference type="ARBA" id="ARBA00022630"/>
    </source>
</evidence>
<feature type="domain" description="FAD dependent oxidoreductase" evidence="15">
    <location>
        <begin position="17"/>
        <end position="374"/>
    </location>
</feature>
<dbReference type="PRINTS" id="PR01001">
    <property type="entry name" value="FADG3PDH"/>
</dbReference>
<dbReference type="Gene3D" id="3.50.50.60">
    <property type="entry name" value="FAD/NAD(P)-binding domain"/>
    <property type="match status" value="2"/>
</dbReference>
<evidence type="ECO:0000256" key="10">
    <source>
        <dbReference type="ARBA" id="ARBA00022827"/>
    </source>
</evidence>
<evidence type="ECO:0000256" key="8">
    <source>
        <dbReference type="ARBA" id="ARBA00022475"/>
    </source>
</evidence>